<accession>A0A1G1Y0N8</accession>
<dbReference type="InterPro" id="IPR043129">
    <property type="entry name" value="ATPase_NBD"/>
</dbReference>
<evidence type="ECO:0000313" key="2">
    <source>
        <dbReference type="EMBL" id="OGY45832.1"/>
    </source>
</evidence>
<feature type="domain" description="Gcp-like" evidence="1">
    <location>
        <begin position="35"/>
        <end position="91"/>
    </location>
</feature>
<keyword evidence="2" id="KW-0808">Transferase</keyword>
<reference evidence="2 3" key="1">
    <citation type="journal article" date="2016" name="Nat. Commun.">
        <title>Thousands of microbial genomes shed light on interconnected biogeochemical processes in an aquifer system.</title>
        <authorList>
            <person name="Anantharaman K."/>
            <person name="Brown C.T."/>
            <person name="Hug L.A."/>
            <person name="Sharon I."/>
            <person name="Castelle C.J."/>
            <person name="Probst A.J."/>
            <person name="Thomas B.C."/>
            <person name="Singh A."/>
            <person name="Wilkins M.J."/>
            <person name="Karaoz U."/>
            <person name="Brodie E.L."/>
            <person name="Williams K.H."/>
            <person name="Hubbard S.S."/>
            <person name="Banfield J.F."/>
        </authorList>
    </citation>
    <scope>NUCLEOTIDE SEQUENCE [LARGE SCALE GENOMIC DNA]</scope>
</reference>
<comment type="caution">
    <text evidence="2">The sequence shown here is derived from an EMBL/GenBank/DDBJ whole genome shotgun (WGS) entry which is preliminary data.</text>
</comment>
<dbReference type="GO" id="GO:0002949">
    <property type="term" value="P:tRNA threonylcarbamoyladenosine modification"/>
    <property type="evidence" value="ECO:0007669"/>
    <property type="project" value="InterPro"/>
</dbReference>
<dbReference type="SUPFAM" id="SSF53067">
    <property type="entry name" value="Actin-like ATPase domain"/>
    <property type="match status" value="1"/>
</dbReference>
<proteinExistence type="predicted"/>
<evidence type="ECO:0000313" key="3">
    <source>
        <dbReference type="Proteomes" id="UP000178432"/>
    </source>
</evidence>
<evidence type="ECO:0000259" key="1">
    <source>
        <dbReference type="Pfam" id="PF00814"/>
    </source>
</evidence>
<dbReference type="InterPro" id="IPR022496">
    <property type="entry name" value="T6A_TsaB"/>
</dbReference>
<name>A0A1G1Y0N8_9BACT</name>
<dbReference type="Gene3D" id="3.30.420.40">
    <property type="match status" value="1"/>
</dbReference>
<organism evidence="2 3">
    <name type="scientific">Candidatus Buchananbacteria bacterium RIFCSPHIGHO2_01_FULL_46_12</name>
    <dbReference type="NCBI Taxonomy" id="1797536"/>
    <lineage>
        <taxon>Bacteria</taxon>
        <taxon>Candidatus Buchananiibacteriota</taxon>
    </lineage>
</organism>
<dbReference type="Proteomes" id="UP000178432">
    <property type="component" value="Unassembled WGS sequence"/>
</dbReference>
<dbReference type="GO" id="GO:0016740">
    <property type="term" value="F:transferase activity"/>
    <property type="evidence" value="ECO:0007669"/>
    <property type="project" value="UniProtKB-KW"/>
</dbReference>
<gene>
    <name evidence="2" type="ORF">A2663_01860</name>
</gene>
<dbReference type="EMBL" id="MHIF01000071">
    <property type="protein sequence ID" value="OGY45832.1"/>
    <property type="molecule type" value="Genomic_DNA"/>
</dbReference>
<dbReference type="AlphaFoldDB" id="A0A1G1Y0N8"/>
<protein>
    <submittedName>
        <fullName evidence="2">tRNA (Adenosine(37)-N6)-threonylcarbamoyltransferase complex dimerization subunit type 1 TsaB</fullName>
    </submittedName>
</protein>
<dbReference type="NCBIfam" id="TIGR03725">
    <property type="entry name" value="T6A_YeaZ"/>
    <property type="match status" value="1"/>
</dbReference>
<sequence length="133" mass="14393">MLLLLHTADEKKVFIGLAENGKLTAKRVFTAQYRQAEELLPAVDKLLGKQLSRLKGIAVVCGPGPFTALRIGMAVANTLAWGLKIPVAGVKLDEFSGYDQLAAVGEKKIKTAKQGSIVEPFYGKEPSITLKKR</sequence>
<dbReference type="InterPro" id="IPR000905">
    <property type="entry name" value="Gcp-like_dom"/>
</dbReference>
<dbReference type="Pfam" id="PF00814">
    <property type="entry name" value="TsaD"/>
    <property type="match status" value="1"/>
</dbReference>